<dbReference type="EMBL" id="JAPWTK010001000">
    <property type="protein sequence ID" value="KAJ8934690.1"/>
    <property type="molecule type" value="Genomic_DNA"/>
</dbReference>
<proteinExistence type="predicted"/>
<feature type="transmembrane region" description="Helical" evidence="1">
    <location>
        <begin position="149"/>
        <end position="174"/>
    </location>
</feature>
<reference evidence="2" key="1">
    <citation type="journal article" date="2023" name="Insect Mol. Biol.">
        <title>Genome sequencing provides insights into the evolution of gene families encoding plant cell wall-degrading enzymes in longhorned beetles.</title>
        <authorList>
            <person name="Shin N.R."/>
            <person name="Okamura Y."/>
            <person name="Kirsch R."/>
            <person name="Pauchet Y."/>
        </authorList>
    </citation>
    <scope>NUCLEOTIDE SEQUENCE</scope>
    <source>
        <strain evidence="2">AMC_N1</strain>
    </source>
</reference>
<accession>A0AAV8X8D8</accession>
<comment type="caution">
    <text evidence="2">The sequence shown here is derived from an EMBL/GenBank/DDBJ whole genome shotgun (WGS) entry which is preliminary data.</text>
</comment>
<keyword evidence="3" id="KW-1185">Reference proteome</keyword>
<name>A0AAV8X8D8_9CUCU</name>
<sequence length="185" mass="21082">MANSVIFIGSPDHNKKPLTCSGNFRQLFVVHPADLALRIFKSFIPPFNKKYQKVYVDLSGPLLAVIFVNRFGNLRKFFQAVQSVLTPLFYFFISRLGQSNISLYETTSLVGYALYGHLLTLLVSYVCFQEESNFFFSLMLVFLGTIPRPAVRLLICTAISLINLLSLIFLHFAYMHRTFAYKNAG</sequence>
<evidence type="ECO:0000313" key="3">
    <source>
        <dbReference type="Proteomes" id="UP001162162"/>
    </source>
</evidence>
<keyword evidence="1" id="KW-1133">Transmembrane helix</keyword>
<organism evidence="2 3">
    <name type="scientific">Aromia moschata</name>
    <dbReference type="NCBI Taxonomy" id="1265417"/>
    <lineage>
        <taxon>Eukaryota</taxon>
        <taxon>Metazoa</taxon>
        <taxon>Ecdysozoa</taxon>
        <taxon>Arthropoda</taxon>
        <taxon>Hexapoda</taxon>
        <taxon>Insecta</taxon>
        <taxon>Pterygota</taxon>
        <taxon>Neoptera</taxon>
        <taxon>Endopterygota</taxon>
        <taxon>Coleoptera</taxon>
        <taxon>Polyphaga</taxon>
        <taxon>Cucujiformia</taxon>
        <taxon>Chrysomeloidea</taxon>
        <taxon>Cerambycidae</taxon>
        <taxon>Cerambycinae</taxon>
        <taxon>Callichromatini</taxon>
        <taxon>Aromia</taxon>
    </lineage>
</organism>
<protein>
    <recommendedName>
        <fullName evidence="4">Protein TIC 20</fullName>
    </recommendedName>
</protein>
<evidence type="ECO:0000313" key="2">
    <source>
        <dbReference type="EMBL" id="KAJ8934690.1"/>
    </source>
</evidence>
<evidence type="ECO:0008006" key="4">
    <source>
        <dbReference type="Google" id="ProtNLM"/>
    </source>
</evidence>
<keyword evidence="1" id="KW-0472">Membrane</keyword>
<dbReference type="AlphaFoldDB" id="A0AAV8X8D8"/>
<evidence type="ECO:0000256" key="1">
    <source>
        <dbReference type="SAM" id="Phobius"/>
    </source>
</evidence>
<dbReference type="Proteomes" id="UP001162162">
    <property type="component" value="Unassembled WGS sequence"/>
</dbReference>
<gene>
    <name evidence="2" type="ORF">NQ318_015159</name>
</gene>
<feature type="transmembrane region" description="Helical" evidence="1">
    <location>
        <begin position="77"/>
        <end position="97"/>
    </location>
</feature>
<feature type="transmembrane region" description="Helical" evidence="1">
    <location>
        <begin position="109"/>
        <end position="128"/>
    </location>
</feature>
<keyword evidence="1" id="KW-0812">Transmembrane</keyword>